<feature type="domain" description="DUF6242" evidence="1">
    <location>
        <begin position="32"/>
        <end position="124"/>
    </location>
</feature>
<name>A0ABS6S152_9BACT</name>
<accession>A0ABS6S152</accession>
<protein>
    <recommendedName>
        <fullName evidence="1">DUF6242 domain-containing protein</fullName>
    </recommendedName>
</protein>
<dbReference type="Pfam" id="PF25852">
    <property type="entry name" value="DUF6242_C"/>
    <property type="match status" value="1"/>
</dbReference>
<proteinExistence type="predicted"/>
<dbReference type="Proteomes" id="UP001196980">
    <property type="component" value="Unassembled WGS sequence"/>
</dbReference>
<evidence type="ECO:0000313" key="2">
    <source>
        <dbReference type="EMBL" id="MBV6342128.1"/>
    </source>
</evidence>
<dbReference type="RefSeq" id="WP_218252750.1">
    <property type="nucleotide sequence ID" value="NZ_JABXWD010000199.1"/>
</dbReference>
<reference evidence="2 3" key="1">
    <citation type="journal article" date="2020" name="J Geophys Res Biogeosci">
        <title>Magnetotaxis as an Adaptation to Enable Bacterial Shuttling of Microbial Sulfur and Sulfur Cycling Across Aquatic Oxic#Anoxic Interfaces.</title>
        <authorList>
            <person name="Li J."/>
            <person name="Liu P."/>
            <person name="Wang J."/>
            <person name="Roberts A.P."/>
            <person name="Pan Y."/>
        </authorList>
    </citation>
    <scope>NUCLEOTIDE SEQUENCE [LARGE SCALE GENOMIC DNA]</scope>
    <source>
        <strain evidence="2 3">MYR-1_YQ</strain>
    </source>
</reference>
<dbReference type="EMBL" id="JABXWD010000199">
    <property type="protein sequence ID" value="MBV6342128.1"/>
    <property type="molecule type" value="Genomic_DNA"/>
</dbReference>
<keyword evidence="3" id="KW-1185">Reference proteome</keyword>
<evidence type="ECO:0000313" key="3">
    <source>
        <dbReference type="Proteomes" id="UP001196980"/>
    </source>
</evidence>
<sequence length="124" mass="13363">MIEKTKEILHVCIALLLITCLPLSAYPDAVDNWHWRSPFPYANHDLSAVCYGNGTFVAVGDKGTILTSPDGVTWTKGTFTAKDWLRGVVYGNNTFVAVGDKGTILNSPDGAAWTKGTSTSELCP</sequence>
<comment type="caution">
    <text evidence="2">The sequence shown here is derived from an EMBL/GenBank/DDBJ whole genome shotgun (WGS) entry which is preliminary data.</text>
</comment>
<dbReference type="InterPro" id="IPR058667">
    <property type="entry name" value="DUF6242_C"/>
</dbReference>
<evidence type="ECO:0000259" key="1">
    <source>
        <dbReference type="Pfam" id="PF25852"/>
    </source>
</evidence>
<organism evidence="2 3">
    <name type="scientific">Candidatus Magnetobacterium casense</name>
    <dbReference type="NCBI Taxonomy" id="1455061"/>
    <lineage>
        <taxon>Bacteria</taxon>
        <taxon>Pseudomonadati</taxon>
        <taxon>Nitrospirota</taxon>
        <taxon>Thermodesulfovibrionia</taxon>
        <taxon>Thermodesulfovibrionales</taxon>
        <taxon>Candidatus Magnetobacteriaceae</taxon>
        <taxon>Candidatus Magnetobacterium</taxon>
    </lineage>
</organism>
<gene>
    <name evidence="2" type="ORF">HWQ67_11075</name>
</gene>